<evidence type="ECO:0000313" key="4">
    <source>
        <dbReference type="EMBL" id="CUS43458.1"/>
    </source>
</evidence>
<evidence type="ECO:0000256" key="2">
    <source>
        <dbReference type="SAM" id="MobiDB-lite"/>
    </source>
</evidence>
<evidence type="ECO:0000256" key="1">
    <source>
        <dbReference type="ARBA" id="ARBA00022475"/>
    </source>
</evidence>
<dbReference type="InterPro" id="IPR012413">
    <property type="entry name" value="BA14K"/>
</dbReference>
<accession>A0A160THE0</accession>
<reference evidence="4" key="1">
    <citation type="submission" date="2015-10" db="EMBL/GenBank/DDBJ databases">
        <authorList>
            <person name="Gilbert D.G."/>
        </authorList>
    </citation>
    <scope>NUCLEOTIDE SEQUENCE</scope>
</reference>
<organism evidence="4">
    <name type="scientific">hydrothermal vent metagenome</name>
    <dbReference type="NCBI Taxonomy" id="652676"/>
    <lineage>
        <taxon>unclassified sequences</taxon>
        <taxon>metagenomes</taxon>
        <taxon>ecological metagenomes</taxon>
    </lineage>
</organism>
<sequence length="149" mass="17060">MAIPRFRTLSLSVAMAAYLSGAVSVDGVAYAQDRQDSPRSERGGDNWSSRDCDRFENRDSRWCRRDRDDDRRRREKERDRHKDDVAKGAVAGAVGVLLVGGIVAALASSGKDKEKRARERRRYCVDRYGSYDERTDTYRASDGRWYPCE</sequence>
<feature type="region of interest" description="Disordered" evidence="2">
    <location>
        <begin position="31"/>
        <end position="50"/>
    </location>
</feature>
<proteinExistence type="predicted"/>
<dbReference type="AlphaFoldDB" id="A0A160THE0"/>
<feature type="compositionally biased region" description="Basic and acidic residues" evidence="2">
    <location>
        <begin position="33"/>
        <end position="50"/>
    </location>
</feature>
<evidence type="ECO:0008006" key="5">
    <source>
        <dbReference type="Google" id="ProtNLM"/>
    </source>
</evidence>
<feature type="transmembrane region" description="Helical" evidence="3">
    <location>
        <begin position="88"/>
        <end position="108"/>
    </location>
</feature>
<dbReference type="EMBL" id="CZQE01000054">
    <property type="protein sequence ID" value="CUS43458.1"/>
    <property type="molecule type" value="Genomic_DNA"/>
</dbReference>
<feature type="region of interest" description="Disordered" evidence="2">
    <location>
        <begin position="66"/>
        <end position="85"/>
    </location>
</feature>
<keyword evidence="3" id="KW-1133">Transmembrane helix</keyword>
<keyword evidence="3" id="KW-0472">Membrane</keyword>
<protein>
    <recommendedName>
        <fullName evidence="5">Lectin-like protein BA14k</fullName>
    </recommendedName>
</protein>
<dbReference type="Pfam" id="PF07886">
    <property type="entry name" value="BA14K"/>
    <property type="match status" value="1"/>
</dbReference>
<keyword evidence="3" id="KW-0812">Transmembrane</keyword>
<name>A0A160THE0_9ZZZZ</name>
<keyword evidence="1" id="KW-1003">Cell membrane</keyword>
<evidence type="ECO:0000256" key="3">
    <source>
        <dbReference type="SAM" id="Phobius"/>
    </source>
</evidence>
<gene>
    <name evidence="4" type="ORF">MGWOODY_Smn88</name>
</gene>